<keyword evidence="1" id="KW-1133">Transmembrane helix</keyword>
<dbReference type="EMBL" id="REGN01009170">
    <property type="protein sequence ID" value="RNA01799.1"/>
    <property type="molecule type" value="Genomic_DNA"/>
</dbReference>
<dbReference type="AlphaFoldDB" id="A0A3M7PS97"/>
<feature type="transmembrane region" description="Helical" evidence="1">
    <location>
        <begin position="89"/>
        <end position="109"/>
    </location>
</feature>
<reference evidence="2 3" key="1">
    <citation type="journal article" date="2018" name="Sci. Rep.">
        <title>Genomic signatures of local adaptation to the degree of environmental predictability in rotifers.</title>
        <authorList>
            <person name="Franch-Gras L."/>
            <person name="Hahn C."/>
            <person name="Garcia-Roger E.M."/>
            <person name="Carmona M.J."/>
            <person name="Serra M."/>
            <person name="Gomez A."/>
        </authorList>
    </citation>
    <scope>NUCLEOTIDE SEQUENCE [LARGE SCALE GENOMIC DNA]</scope>
    <source>
        <strain evidence="2">HYR1</strain>
    </source>
</reference>
<proteinExistence type="predicted"/>
<gene>
    <name evidence="2" type="ORF">BpHYR1_021906</name>
</gene>
<keyword evidence="3" id="KW-1185">Reference proteome</keyword>
<organism evidence="2 3">
    <name type="scientific">Brachionus plicatilis</name>
    <name type="common">Marine rotifer</name>
    <name type="synonym">Brachionus muelleri</name>
    <dbReference type="NCBI Taxonomy" id="10195"/>
    <lineage>
        <taxon>Eukaryota</taxon>
        <taxon>Metazoa</taxon>
        <taxon>Spiralia</taxon>
        <taxon>Gnathifera</taxon>
        <taxon>Rotifera</taxon>
        <taxon>Eurotatoria</taxon>
        <taxon>Monogononta</taxon>
        <taxon>Pseudotrocha</taxon>
        <taxon>Ploima</taxon>
        <taxon>Brachionidae</taxon>
        <taxon>Brachionus</taxon>
    </lineage>
</organism>
<feature type="transmembrane region" description="Helical" evidence="1">
    <location>
        <begin position="36"/>
        <end position="58"/>
    </location>
</feature>
<dbReference type="Proteomes" id="UP000276133">
    <property type="component" value="Unassembled WGS sequence"/>
</dbReference>
<keyword evidence="1" id="KW-0812">Transmembrane</keyword>
<keyword evidence="1" id="KW-0472">Membrane</keyword>
<name>A0A3M7PS97_BRAPC</name>
<evidence type="ECO:0000313" key="2">
    <source>
        <dbReference type="EMBL" id="RNA01799.1"/>
    </source>
</evidence>
<sequence length="111" mass="13084">MILQLILTLVSAQDLFSSIKKVRREILKKLILSTFVNAIIVPTFFHRLVAFFAINIGILTVSFNFYSLSSFISSFIRFFYHVFRIDQGVVVRINLWIFLLNLWMHACVFQY</sequence>
<comment type="caution">
    <text evidence="2">The sequence shown here is derived from an EMBL/GenBank/DDBJ whole genome shotgun (WGS) entry which is preliminary data.</text>
</comment>
<accession>A0A3M7PS97</accession>
<protein>
    <submittedName>
        <fullName evidence="2">Uncharacterized protein</fullName>
    </submittedName>
</protein>
<evidence type="ECO:0000313" key="3">
    <source>
        <dbReference type="Proteomes" id="UP000276133"/>
    </source>
</evidence>
<evidence type="ECO:0000256" key="1">
    <source>
        <dbReference type="SAM" id="Phobius"/>
    </source>
</evidence>
<feature type="transmembrane region" description="Helical" evidence="1">
    <location>
        <begin position="65"/>
        <end position="83"/>
    </location>
</feature>